<dbReference type="InterPro" id="IPR054215">
    <property type="entry name" value="DUF6923"/>
</dbReference>
<evidence type="ECO:0000259" key="5">
    <source>
        <dbReference type="Pfam" id="PF21959"/>
    </source>
</evidence>
<feature type="region of interest" description="Disordered" evidence="1">
    <location>
        <begin position="1931"/>
        <end position="1977"/>
    </location>
</feature>
<keyword evidence="2" id="KW-1133">Transmembrane helix</keyword>
<feature type="transmembrane region" description="Helical" evidence="2">
    <location>
        <begin position="1982"/>
        <end position="2002"/>
    </location>
</feature>
<dbReference type="Pfam" id="PF21959">
    <property type="entry name" value="DUF6923"/>
    <property type="match status" value="1"/>
</dbReference>
<dbReference type="NCBIfam" id="NF012211">
    <property type="entry name" value="tand_rpt_95"/>
    <property type="match status" value="9"/>
</dbReference>
<feature type="region of interest" description="Disordered" evidence="1">
    <location>
        <begin position="1198"/>
        <end position="1218"/>
    </location>
</feature>
<dbReference type="Proteomes" id="UP000659061">
    <property type="component" value="Unassembled WGS sequence"/>
</dbReference>
<feature type="signal peptide" evidence="3">
    <location>
        <begin position="1"/>
        <end position="38"/>
    </location>
</feature>
<accession>A0A8I0FT83</accession>
<evidence type="ECO:0000313" key="6">
    <source>
        <dbReference type="EMBL" id="MBD1269820.1"/>
    </source>
</evidence>
<feature type="chain" id="PRO_5034850617" evidence="3">
    <location>
        <begin position="39"/>
        <end position="2010"/>
    </location>
</feature>
<name>A0A8I0FT83_9ACTN</name>
<dbReference type="Gene3D" id="2.60.40.3440">
    <property type="match status" value="11"/>
</dbReference>
<feature type="compositionally biased region" description="Polar residues" evidence="1">
    <location>
        <begin position="1481"/>
        <end position="1492"/>
    </location>
</feature>
<feature type="region of interest" description="Disordered" evidence="1">
    <location>
        <begin position="620"/>
        <end position="639"/>
    </location>
</feature>
<dbReference type="Gene3D" id="2.60.40.2810">
    <property type="match status" value="1"/>
</dbReference>
<sequence length="2010" mass="206940">MAFRLRSRLLTCASAFMLIALSLAGTMTVLAPAPAAEAAPAPAFDCTVPRFFAQAEEPVGTVKLNSGSYTTTGGSQWSQIGSNFTGQNVFNGLAFNPTDEYLYGTFYGQTSGTNIRGSFARINRSGVVTPLGDANTALGAPPSTLWDSGEFDADGNYYVASGNAGTTTIQKIAGLKNVTSATSTPRPTRTTITLSQSIRFADLTFLKGYLWAANYGQSSTLYRINPTTGAVTSFAVPTAVMPTNSYGSAFTMTNGNLALIATNGFMYQIAIRNADQASPTFELISRVTAPANQRSDATNCSTALPSKLSVTKTGPATVVVGNPITWRVVVKNEGPGNTSGFVLNDILPNDLANLSVTSTDTSCVVTGTTQKIATCNGGYLEVGQEAVVTVRATAPSTPGPLINRAYAIGNEDPDPAPPTSAETQVVIATQVDVPATVTDSSNGTYDRTSVQGGTIAYAGGRYTYTPPAGYSGPDSFTYRTSDGTLVTVIINVTPEADPDSRSTTVGTPVTITAGALEALGQGSGLTLHAVGGAQNGTVSLDAGVVTFRPTAGFSGTGSFTYTLRDASGQDVTQTITITVANVFSDESAVEDGVTTPQNTPKRIPLADLVSASGRPLDPTRVTIPSGPAHGTVSVNPTTGELTYTPAAGFIGDDEFEARVCDTSDPAQCTTVTIAVTVTPNVVTAEDDSATTSVETPRTINVRTNDTSASGQPFAAPTVTTDPAHGSAVVESDGRITFTPAAGFSGVDTFEYRVCDTSTPTAICDTATVTVTVTNVFAEETAAEDGVTTRQNTPKDIPLDDVVSATGKPIDPTTVTVANQPARGEVTVDETTGELTYTPEPGYVGADEFRVRVCDTSDPAQCTTVTISVTVTANTVTAVDDEATTSVETPRTINVRTNDTSASGQPFAAPTVTTAPGHGSAVVESDGRITYTPADGFSGVDTFEYRVCDTTTPTAACDTATVTVTVDNVFVDETAVEDGVTTPQNTAKDIPLDDVASATGRPLDPTKVTVPGAPAHGDVTVDPVTGELTYTPDPGYSGDDEFDVRVCDTSSPSQCTTVTITVTVSANTVGAVDDTATTSVGTSVPVLVRQNDTSASGQALALPSVTSEPEHGTTSVTIDGRVVYTPDAGFSGEDTFEYRVCDTSTPTAVCDTASVTVTVTNVFAGETAVEDGVTTPQNTAKDIPPADVVSATGQPLDPTKVTVSDEPSHGEVTVDPTTGELTYTPDDGYTGDDAFDVRVCDTSDPVQCTTVTISVTVGANTVTADDDTARTTVETPRMINVRSNDTTASGQSLAAPTVTTDPAHGSAVVESDGRITYTPADGFSGEDTFEYRVCDTSTPTAVCDTATVTVTVDNVFTDGTAAEDGVSTPHNTAKTIDLDDVVSSSGRPLDPTRVTVPGAPSHGTVTVDPTTGELTYTPAAGYTGADEFEVRVCDTSSPVQCTLVTVTVTVGANTVTAAADEASTSVETPRTIDVRSNDDSESGQSLAAPTVTTDPAHGSAVVESDGRITYTPEDGFSGEDTFEYRVCDTSTPTAVCDTATVTVTVDNVFAPETAVEDGVATPQNTPKDIPLGDVVDPSGKPLDPTTVTIPKDPEHGDVTVDPTTGELTYTPDPGYSGTDEFEVRVCDTSVPAQCTTVTIVVEVSENAVAAANDSATTTLATEVLVDVKENDDSASGQALADPVVITAPAHGETRVEADGRIAYTPERGFSGEDTFEYRVCDTSTPTAVCDTATVTVTVTNAFTNQPVAAEGAETDQDEALTVPLADIVTSEGAALDPRSVGVVGRPAHGEVAVDPETGAVTYTPNDSYSGSDAFDLEVCDASRPTQCHTVTIPVTVRVNAVETGDDKATTITGRPVVIAVEDNDTSRTGRPLTAARITTQPEHGVAEVLADGTVRYTPAKGFVGTDSFEYERCDDSTPTPVCDTATVTVDVTADPDAVDQDGDDTDGATDGGDDSRGDDDGDEDGAGTDRDQDALADTGGPTAAIAALGVVALGLGLGLTGAARRRRGESA</sequence>
<feature type="domain" description="DUF11" evidence="4">
    <location>
        <begin position="308"/>
        <end position="416"/>
    </location>
</feature>
<dbReference type="InterPro" id="IPR001434">
    <property type="entry name" value="OmcB-like_DUF11"/>
</dbReference>
<feature type="region of interest" description="Disordered" evidence="1">
    <location>
        <begin position="1557"/>
        <end position="1615"/>
    </location>
</feature>
<dbReference type="Pfam" id="PF01345">
    <property type="entry name" value="DUF11"/>
    <property type="match status" value="1"/>
</dbReference>
<evidence type="ECO:0000256" key="2">
    <source>
        <dbReference type="SAM" id="Phobius"/>
    </source>
</evidence>
<dbReference type="RefSeq" id="WP_179427249.1">
    <property type="nucleotide sequence ID" value="NZ_BAAAMP010000002.1"/>
</dbReference>
<reference evidence="6" key="2">
    <citation type="submission" date="2020-09" db="EMBL/GenBank/DDBJ databases">
        <title>Novel species in genus Aeromicrobium.</title>
        <authorList>
            <person name="Zhang G."/>
        </authorList>
    </citation>
    <scope>NUCLEOTIDE SEQUENCE</scope>
    <source>
        <strain evidence="6">SSW1-57</strain>
    </source>
</reference>
<feature type="region of interest" description="Disordered" evidence="1">
    <location>
        <begin position="1284"/>
        <end position="1304"/>
    </location>
</feature>
<evidence type="ECO:0000313" key="9">
    <source>
        <dbReference type="Proteomes" id="UP000659061"/>
    </source>
</evidence>
<feature type="domain" description="DUF6923" evidence="5">
    <location>
        <begin position="52"/>
        <end position="301"/>
    </location>
</feature>
<dbReference type="NCBIfam" id="TIGR01451">
    <property type="entry name" value="B_ant_repeat"/>
    <property type="match status" value="1"/>
</dbReference>
<feature type="region of interest" description="Disordered" evidence="1">
    <location>
        <begin position="1459"/>
        <end position="1497"/>
    </location>
</feature>
<dbReference type="SUPFAM" id="SSF63829">
    <property type="entry name" value="Calcium-dependent phosphotriesterase"/>
    <property type="match status" value="1"/>
</dbReference>
<proteinExistence type="predicted"/>
<organism evidence="6 9">
    <name type="scientific">Aeromicrobium tamlense</name>
    <dbReference type="NCBI Taxonomy" id="375541"/>
    <lineage>
        <taxon>Bacteria</taxon>
        <taxon>Bacillati</taxon>
        <taxon>Actinomycetota</taxon>
        <taxon>Actinomycetes</taxon>
        <taxon>Propionibacteriales</taxon>
        <taxon>Nocardioidaceae</taxon>
        <taxon>Aeromicrobium</taxon>
    </lineage>
</organism>
<keyword evidence="2" id="KW-0472">Membrane</keyword>
<feature type="compositionally biased region" description="Acidic residues" evidence="1">
    <location>
        <begin position="1935"/>
        <end position="1946"/>
    </location>
</feature>
<dbReference type="EMBL" id="JACBZN010000001">
    <property type="protein sequence ID" value="NYI39523.1"/>
    <property type="molecule type" value="Genomic_DNA"/>
</dbReference>
<reference evidence="7 8" key="1">
    <citation type="submission" date="2020-07" db="EMBL/GenBank/DDBJ databases">
        <title>Sequencing the genomes of 1000 actinobacteria strains.</title>
        <authorList>
            <person name="Klenk H.-P."/>
        </authorList>
    </citation>
    <scope>NUCLEOTIDE SEQUENCE [LARGE SCALE GENOMIC DNA]</scope>
    <source>
        <strain evidence="7 8">DSM 19087</strain>
    </source>
</reference>
<feature type="region of interest" description="Disordered" evidence="1">
    <location>
        <begin position="999"/>
        <end position="1025"/>
    </location>
</feature>
<evidence type="ECO:0000256" key="3">
    <source>
        <dbReference type="SAM" id="SignalP"/>
    </source>
</evidence>
<dbReference type="Pfam" id="PF17963">
    <property type="entry name" value="Big_9"/>
    <property type="match status" value="15"/>
</dbReference>
<keyword evidence="3" id="KW-0732">Signal</keyword>
<dbReference type="EMBL" id="JACWMT010000001">
    <property type="protein sequence ID" value="MBD1269820.1"/>
    <property type="molecule type" value="Genomic_DNA"/>
</dbReference>
<evidence type="ECO:0000259" key="4">
    <source>
        <dbReference type="Pfam" id="PF01345"/>
    </source>
</evidence>
<feature type="compositionally biased region" description="Acidic residues" evidence="1">
    <location>
        <begin position="1955"/>
        <end position="1965"/>
    </location>
</feature>
<evidence type="ECO:0000313" key="7">
    <source>
        <dbReference type="EMBL" id="NYI39523.1"/>
    </source>
</evidence>
<comment type="caution">
    <text evidence="6">The sequence shown here is derived from an EMBL/GenBank/DDBJ whole genome shotgun (WGS) entry which is preliminary data.</text>
</comment>
<evidence type="ECO:0000256" key="1">
    <source>
        <dbReference type="SAM" id="MobiDB-lite"/>
    </source>
</evidence>
<feature type="compositionally biased region" description="Polar residues" evidence="1">
    <location>
        <begin position="1284"/>
        <end position="1299"/>
    </location>
</feature>
<evidence type="ECO:0000313" key="8">
    <source>
        <dbReference type="Proteomes" id="UP000587211"/>
    </source>
</evidence>
<dbReference type="Proteomes" id="UP000587211">
    <property type="component" value="Unassembled WGS sequence"/>
</dbReference>
<protein>
    <submittedName>
        <fullName evidence="6">Tandem-95 repeat protein</fullName>
    </submittedName>
</protein>
<gene>
    <name evidence="7" type="ORF">BJ975_002898</name>
    <name evidence="6" type="ORF">IDH50_06245</name>
</gene>
<dbReference type="InterPro" id="IPR047589">
    <property type="entry name" value="DUF11_rpt"/>
</dbReference>
<feature type="region of interest" description="Disordered" evidence="1">
    <location>
        <begin position="702"/>
        <end position="724"/>
    </location>
</feature>
<keyword evidence="8" id="KW-1185">Reference proteome</keyword>
<keyword evidence="2" id="KW-0812">Transmembrane</keyword>